<name>A0A0L9UMU2_PHAAN</name>
<proteinExistence type="predicted"/>
<protein>
    <submittedName>
        <fullName evidence="1">Uncharacterized protein</fullName>
    </submittedName>
</protein>
<sequence>MAPLPGTNDGDNDTFSKFWRRCHFSPVSAIEPIGESSINIDFERETVHSDDFIELGLNFDLTQFSENFECDCESGACSICTEIDYALQPDSKFITGDINCEFDDKDAELKENAGADIKKLMIAEEEYTATRRKKKHFAADDRAILMTQFLLKISLLNPMVEGISLIVQIWQLPP</sequence>
<evidence type="ECO:0000313" key="1">
    <source>
        <dbReference type="EMBL" id="KOM43869.1"/>
    </source>
</evidence>
<reference evidence="2" key="1">
    <citation type="journal article" date="2015" name="Proc. Natl. Acad. Sci. U.S.A.">
        <title>Genome sequencing of adzuki bean (Vigna angularis) provides insight into high starch and low fat accumulation and domestication.</title>
        <authorList>
            <person name="Yang K."/>
            <person name="Tian Z."/>
            <person name="Chen C."/>
            <person name="Luo L."/>
            <person name="Zhao B."/>
            <person name="Wang Z."/>
            <person name="Yu L."/>
            <person name="Li Y."/>
            <person name="Sun Y."/>
            <person name="Li W."/>
            <person name="Chen Y."/>
            <person name="Li Y."/>
            <person name="Zhang Y."/>
            <person name="Ai D."/>
            <person name="Zhao J."/>
            <person name="Shang C."/>
            <person name="Ma Y."/>
            <person name="Wu B."/>
            <person name="Wang M."/>
            <person name="Gao L."/>
            <person name="Sun D."/>
            <person name="Zhang P."/>
            <person name="Guo F."/>
            <person name="Wang W."/>
            <person name="Li Y."/>
            <person name="Wang J."/>
            <person name="Varshney R.K."/>
            <person name="Wang J."/>
            <person name="Ling H.Q."/>
            <person name="Wan P."/>
        </authorList>
    </citation>
    <scope>NUCLEOTIDE SEQUENCE</scope>
    <source>
        <strain evidence="2">cv. Jingnong 6</strain>
    </source>
</reference>
<dbReference type="Proteomes" id="UP000053144">
    <property type="component" value="Chromosome 5"/>
</dbReference>
<evidence type="ECO:0000313" key="2">
    <source>
        <dbReference type="Proteomes" id="UP000053144"/>
    </source>
</evidence>
<dbReference type="Gramene" id="KOM43869">
    <property type="protein sequence ID" value="KOM43869"/>
    <property type="gene ID" value="LR48_Vigan05g147400"/>
</dbReference>
<organism evidence="1 2">
    <name type="scientific">Phaseolus angularis</name>
    <name type="common">Azuki bean</name>
    <name type="synonym">Vigna angularis</name>
    <dbReference type="NCBI Taxonomy" id="3914"/>
    <lineage>
        <taxon>Eukaryota</taxon>
        <taxon>Viridiplantae</taxon>
        <taxon>Streptophyta</taxon>
        <taxon>Embryophyta</taxon>
        <taxon>Tracheophyta</taxon>
        <taxon>Spermatophyta</taxon>
        <taxon>Magnoliopsida</taxon>
        <taxon>eudicotyledons</taxon>
        <taxon>Gunneridae</taxon>
        <taxon>Pentapetalae</taxon>
        <taxon>rosids</taxon>
        <taxon>fabids</taxon>
        <taxon>Fabales</taxon>
        <taxon>Fabaceae</taxon>
        <taxon>Papilionoideae</taxon>
        <taxon>50 kb inversion clade</taxon>
        <taxon>NPAAA clade</taxon>
        <taxon>indigoferoid/millettioid clade</taxon>
        <taxon>Phaseoleae</taxon>
        <taxon>Vigna</taxon>
    </lineage>
</organism>
<gene>
    <name evidence="1" type="ORF">LR48_Vigan05g147400</name>
</gene>
<accession>A0A0L9UMU2</accession>
<dbReference type="EMBL" id="CM003375">
    <property type="protein sequence ID" value="KOM43869.1"/>
    <property type="molecule type" value="Genomic_DNA"/>
</dbReference>
<dbReference type="AlphaFoldDB" id="A0A0L9UMU2"/>